<evidence type="ECO:0000313" key="3">
    <source>
        <dbReference type="Proteomes" id="UP000628775"/>
    </source>
</evidence>
<gene>
    <name evidence="2" type="ORF">GCM10011391_35000</name>
</gene>
<feature type="transmembrane region" description="Helical" evidence="1">
    <location>
        <begin position="221"/>
        <end position="239"/>
    </location>
</feature>
<reference evidence="2" key="2">
    <citation type="submission" date="2020-09" db="EMBL/GenBank/DDBJ databases">
        <authorList>
            <person name="Sun Q."/>
            <person name="Zhou Y."/>
        </authorList>
    </citation>
    <scope>NUCLEOTIDE SEQUENCE</scope>
    <source>
        <strain evidence="2">CGMCC 1.15371</strain>
    </source>
</reference>
<keyword evidence="1" id="KW-0812">Transmembrane</keyword>
<evidence type="ECO:0000256" key="1">
    <source>
        <dbReference type="SAM" id="Phobius"/>
    </source>
</evidence>
<protein>
    <recommendedName>
        <fullName evidence="4">Membrane-spanning protein</fullName>
    </recommendedName>
</protein>
<dbReference type="AlphaFoldDB" id="A0A8J2YMR7"/>
<feature type="transmembrane region" description="Helical" evidence="1">
    <location>
        <begin position="90"/>
        <end position="115"/>
    </location>
</feature>
<reference evidence="2" key="1">
    <citation type="journal article" date="2014" name="Int. J. Syst. Evol. Microbiol.">
        <title>Complete genome sequence of Corynebacterium casei LMG S-19264T (=DSM 44701T), isolated from a smear-ripened cheese.</title>
        <authorList>
            <consortium name="US DOE Joint Genome Institute (JGI-PGF)"/>
            <person name="Walter F."/>
            <person name="Albersmeier A."/>
            <person name="Kalinowski J."/>
            <person name="Ruckert C."/>
        </authorList>
    </citation>
    <scope>NUCLEOTIDE SEQUENCE</scope>
    <source>
        <strain evidence="2">CGMCC 1.15371</strain>
    </source>
</reference>
<evidence type="ECO:0008006" key="4">
    <source>
        <dbReference type="Google" id="ProtNLM"/>
    </source>
</evidence>
<name>A0A8J2YMR7_9BACL</name>
<proteinExistence type="predicted"/>
<evidence type="ECO:0000313" key="2">
    <source>
        <dbReference type="EMBL" id="GGE53129.1"/>
    </source>
</evidence>
<feature type="transmembrane region" description="Helical" evidence="1">
    <location>
        <begin position="49"/>
        <end position="69"/>
    </location>
</feature>
<feature type="transmembrane region" description="Helical" evidence="1">
    <location>
        <begin position="181"/>
        <end position="201"/>
    </location>
</feature>
<keyword evidence="1" id="KW-1133">Transmembrane helix</keyword>
<dbReference type="Proteomes" id="UP000628775">
    <property type="component" value="Unassembled WGS sequence"/>
</dbReference>
<dbReference type="EMBL" id="BMIR01000023">
    <property type="protein sequence ID" value="GGE53129.1"/>
    <property type="molecule type" value="Genomic_DNA"/>
</dbReference>
<keyword evidence="3" id="KW-1185">Reference proteome</keyword>
<sequence>MFWLLLLLGLFLALWPVIQTWPQGLTKNDYALYPRSAYVSWMFFVSDTYPIYLLIFPLLAALAFSDAYAEDFNTGLIKGILTKVAKRKYLLVRYSTNFVVGGAVTIFPLVINFLAEMSAYPLIQNNYYFGMPLVNQDSFWPALFYSHPFLYTWIRILIIFLFGGMLSSFALAFSTVIKNRYVVVVFPFLVYMGLDSVFTAFPGFTPISSLYLKDVQTTWQLPVYLLVGIVGSFVWYFAVGQRNETI</sequence>
<feature type="transmembrane region" description="Helical" evidence="1">
    <location>
        <begin position="150"/>
        <end position="174"/>
    </location>
</feature>
<accession>A0A8J2YMR7</accession>
<comment type="caution">
    <text evidence="2">The sequence shown here is derived from an EMBL/GenBank/DDBJ whole genome shotgun (WGS) entry which is preliminary data.</text>
</comment>
<organism evidence="2 3">
    <name type="scientific">Pullulanibacillus camelliae</name>
    <dbReference type="NCBI Taxonomy" id="1707096"/>
    <lineage>
        <taxon>Bacteria</taxon>
        <taxon>Bacillati</taxon>
        <taxon>Bacillota</taxon>
        <taxon>Bacilli</taxon>
        <taxon>Bacillales</taxon>
        <taxon>Sporolactobacillaceae</taxon>
        <taxon>Pullulanibacillus</taxon>
    </lineage>
</organism>
<keyword evidence="1" id="KW-0472">Membrane</keyword>